<feature type="region of interest" description="Disordered" evidence="2">
    <location>
        <begin position="33"/>
        <end position="55"/>
    </location>
</feature>
<dbReference type="AlphaFoldDB" id="A0A927J2J6"/>
<dbReference type="InterPro" id="IPR007372">
    <property type="entry name" value="Lipid/polyisoprenoid-bd_YceI"/>
</dbReference>
<dbReference type="SMART" id="SM00867">
    <property type="entry name" value="YceI"/>
    <property type="match status" value="1"/>
</dbReference>
<dbReference type="SUPFAM" id="SSF101874">
    <property type="entry name" value="YceI-like"/>
    <property type="match status" value="1"/>
</dbReference>
<comment type="similarity">
    <text evidence="1">Belongs to the UPF0312 family.</text>
</comment>
<name>A0A927J2J6_9MICO</name>
<comment type="caution">
    <text evidence="4">The sequence shown here is derived from an EMBL/GenBank/DDBJ whole genome shotgun (WGS) entry which is preliminary data.</text>
</comment>
<feature type="domain" description="Lipid/polyisoprenoid-binding YceI-like" evidence="3">
    <location>
        <begin position="63"/>
        <end position="229"/>
    </location>
</feature>
<evidence type="ECO:0000256" key="2">
    <source>
        <dbReference type="SAM" id="MobiDB-lite"/>
    </source>
</evidence>
<organism evidence="4 5">
    <name type="scientific">Cellulosimicrobium arenosum</name>
    <dbReference type="NCBI Taxonomy" id="2708133"/>
    <lineage>
        <taxon>Bacteria</taxon>
        <taxon>Bacillati</taxon>
        <taxon>Actinomycetota</taxon>
        <taxon>Actinomycetes</taxon>
        <taxon>Micrococcales</taxon>
        <taxon>Promicromonosporaceae</taxon>
        <taxon>Cellulosimicrobium</taxon>
    </lineage>
</organism>
<dbReference type="Gene3D" id="2.40.128.110">
    <property type="entry name" value="Lipid/polyisoprenoid-binding, YceI-like"/>
    <property type="match status" value="1"/>
</dbReference>
<evidence type="ECO:0000256" key="1">
    <source>
        <dbReference type="ARBA" id="ARBA00008812"/>
    </source>
</evidence>
<sequence length="238" mass="24445">MSRSSRWIVVVVVLALVAVLLAPFVWSQITEGKAPPPLGLETSGTPTDSVEDPAPGPFEVDGTWVVAGGSEAGYRVHETGSGASGDPVVATTADVGGHVVVRGGEAQSAEITTQTAGVTTGDAALDRAYREALEVEAYPSVIFTLTAPVDVSELERTTEPVVLEARGTLTVRDVTIPVEASVEAQRSGDGLQVSAAVPVTLTELGVSVPPESAVPVDDDATVEVRLQLEHATQPGDGS</sequence>
<accession>A0A927J2J6</accession>
<dbReference type="Pfam" id="PF04264">
    <property type="entry name" value="YceI"/>
    <property type="match status" value="1"/>
</dbReference>
<reference evidence="4" key="1">
    <citation type="journal article" date="2018" name="Curr. Microbiol.">
        <title>Cellulosimicrobium arenosum sp. nov., Isolated from Marine Sediment Sand.</title>
        <authorList>
            <person name="Oh M."/>
            <person name="Kim J.H."/>
            <person name="Yoon J.H."/>
            <person name="Schumann P."/>
            <person name="Kim W."/>
        </authorList>
    </citation>
    <scope>NUCLEOTIDE SEQUENCE</scope>
    <source>
        <strain evidence="4">KCTC 49039</strain>
    </source>
</reference>
<gene>
    <name evidence="4" type="ORF">IF651_17045</name>
</gene>
<proteinExistence type="inferred from homology"/>
<evidence type="ECO:0000259" key="3">
    <source>
        <dbReference type="SMART" id="SM00867"/>
    </source>
</evidence>
<evidence type="ECO:0000313" key="5">
    <source>
        <dbReference type="Proteomes" id="UP000610846"/>
    </source>
</evidence>
<dbReference type="PANTHER" id="PTHR34406:SF1">
    <property type="entry name" value="PROTEIN YCEI"/>
    <property type="match status" value="1"/>
</dbReference>
<evidence type="ECO:0000313" key="4">
    <source>
        <dbReference type="EMBL" id="MBD8080751.1"/>
    </source>
</evidence>
<dbReference type="RefSeq" id="WP_191830326.1">
    <property type="nucleotide sequence ID" value="NZ_JACYHB010000020.1"/>
</dbReference>
<dbReference type="PANTHER" id="PTHR34406">
    <property type="entry name" value="PROTEIN YCEI"/>
    <property type="match status" value="1"/>
</dbReference>
<protein>
    <submittedName>
        <fullName evidence="4">YceI family protein</fullName>
    </submittedName>
</protein>
<keyword evidence="5" id="KW-1185">Reference proteome</keyword>
<dbReference type="InterPro" id="IPR036761">
    <property type="entry name" value="TTHA0802/YceI-like_sf"/>
</dbReference>
<dbReference type="EMBL" id="JACYHB010000020">
    <property type="protein sequence ID" value="MBD8080751.1"/>
    <property type="molecule type" value="Genomic_DNA"/>
</dbReference>
<reference evidence="4" key="2">
    <citation type="submission" date="2020-09" db="EMBL/GenBank/DDBJ databases">
        <authorList>
            <person name="Yu Y."/>
        </authorList>
    </citation>
    <scope>NUCLEOTIDE SEQUENCE</scope>
    <source>
        <strain evidence="4">KCTC 49039</strain>
    </source>
</reference>
<dbReference type="Proteomes" id="UP000610846">
    <property type="component" value="Unassembled WGS sequence"/>
</dbReference>